<evidence type="ECO:0000256" key="3">
    <source>
        <dbReference type="ARBA" id="ARBA00022833"/>
    </source>
</evidence>
<comment type="similarity">
    <text evidence="1">Belongs to the DPH4 family.</text>
</comment>
<keyword evidence="7" id="KW-1185">Reference proteome</keyword>
<dbReference type="InterPro" id="IPR001623">
    <property type="entry name" value="DnaJ_domain"/>
</dbReference>
<sequence>MDDEKISVDYYEVLECNRCASTEELKKNYQRLVLTLHPDKRVENKEGASFLLLQKAWSVLRDPVLRKQYDAELVCKENSDFLIYETINMKDMKFILDECIYVYSCRCGGTYVLEASETQQSTVIIGCDECSFSIKICL</sequence>
<dbReference type="PRINTS" id="PR00625">
    <property type="entry name" value="JDOMAIN"/>
</dbReference>
<feature type="domain" description="J" evidence="5">
    <location>
        <begin position="8"/>
        <end position="65"/>
    </location>
</feature>
<keyword evidence="2" id="KW-0479">Metal-binding</keyword>
<evidence type="ECO:0000256" key="4">
    <source>
        <dbReference type="ARBA" id="ARBA00023004"/>
    </source>
</evidence>
<organism evidence="6 7">
    <name type="scientific">Diatraea saccharalis</name>
    <name type="common">sugarcane borer</name>
    <dbReference type="NCBI Taxonomy" id="40085"/>
    <lineage>
        <taxon>Eukaryota</taxon>
        <taxon>Metazoa</taxon>
        <taxon>Ecdysozoa</taxon>
        <taxon>Arthropoda</taxon>
        <taxon>Hexapoda</taxon>
        <taxon>Insecta</taxon>
        <taxon>Pterygota</taxon>
        <taxon>Neoptera</taxon>
        <taxon>Endopterygota</taxon>
        <taxon>Lepidoptera</taxon>
        <taxon>Glossata</taxon>
        <taxon>Ditrysia</taxon>
        <taxon>Pyraloidea</taxon>
        <taxon>Crambidae</taxon>
        <taxon>Crambinae</taxon>
        <taxon>Diatraea</taxon>
    </lineage>
</organism>
<name>A0A9N9W7K7_9NEOP</name>
<dbReference type="Pfam" id="PF00226">
    <property type="entry name" value="DnaJ"/>
    <property type="match status" value="1"/>
</dbReference>
<accession>A0A9N9W7K7</accession>
<dbReference type="SUPFAM" id="SSF46565">
    <property type="entry name" value="Chaperone J-domain"/>
    <property type="match status" value="1"/>
</dbReference>
<evidence type="ECO:0000256" key="2">
    <source>
        <dbReference type="ARBA" id="ARBA00022723"/>
    </source>
</evidence>
<proteinExistence type="inferred from homology"/>
<dbReference type="Gene3D" id="3.10.660.10">
    <property type="entry name" value="DPH Zinc finger"/>
    <property type="match status" value="1"/>
</dbReference>
<dbReference type="Gene3D" id="1.10.287.110">
    <property type="entry name" value="DnaJ domain"/>
    <property type="match status" value="1"/>
</dbReference>
<reference evidence="6" key="2">
    <citation type="submission" date="2022-10" db="EMBL/GenBank/DDBJ databases">
        <authorList>
            <consortium name="ENA_rothamsted_submissions"/>
            <consortium name="culmorum"/>
            <person name="King R."/>
        </authorList>
    </citation>
    <scope>NUCLEOTIDE SEQUENCE</scope>
</reference>
<dbReference type="OrthoDB" id="66964at2759"/>
<keyword evidence="4" id="KW-0408">Iron</keyword>
<dbReference type="GO" id="GO:0008198">
    <property type="term" value="F:ferrous iron binding"/>
    <property type="evidence" value="ECO:0007669"/>
    <property type="project" value="TreeGrafter"/>
</dbReference>
<reference evidence="6" key="1">
    <citation type="submission" date="2021-12" db="EMBL/GenBank/DDBJ databases">
        <authorList>
            <person name="King R."/>
        </authorList>
    </citation>
    <scope>NUCLEOTIDE SEQUENCE</scope>
</reference>
<evidence type="ECO:0000256" key="1">
    <source>
        <dbReference type="ARBA" id="ARBA00006169"/>
    </source>
</evidence>
<evidence type="ECO:0000313" key="6">
    <source>
        <dbReference type="EMBL" id="CAG9783850.1"/>
    </source>
</evidence>
<dbReference type="SMART" id="SM00271">
    <property type="entry name" value="DnaJ"/>
    <property type="match status" value="1"/>
</dbReference>
<protein>
    <recommendedName>
        <fullName evidence="5">J domain-containing protein</fullName>
    </recommendedName>
</protein>
<dbReference type="GO" id="GO:0001671">
    <property type="term" value="F:ATPase activator activity"/>
    <property type="evidence" value="ECO:0007669"/>
    <property type="project" value="TreeGrafter"/>
</dbReference>
<evidence type="ECO:0000313" key="7">
    <source>
        <dbReference type="Proteomes" id="UP001153714"/>
    </source>
</evidence>
<dbReference type="SUPFAM" id="SSF144217">
    <property type="entry name" value="CSL zinc finger"/>
    <property type="match status" value="1"/>
</dbReference>
<dbReference type="AlphaFoldDB" id="A0A9N9W7K7"/>
<dbReference type="InterPro" id="IPR036671">
    <property type="entry name" value="DPH_MB_sf"/>
</dbReference>
<dbReference type="Proteomes" id="UP001153714">
    <property type="component" value="Chromosome 11"/>
</dbReference>
<evidence type="ECO:0000259" key="5">
    <source>
        <dbReference type="SMART" id="SM00271"/>
    </source>
</evidence>
<dbReference type="CDD" id="cd06257">
    <property type="entry name" value="DnaJ"/>
    <property type="match status" value="1"/>
</dbReference>
<dbReference type="PANTHER" id="PTHR45255:SF1">
    <property type="entry name" value="DNAJ HOMOLOG SUBFAMILY C MEMBER 24"/>
    <property type="match status" value="1"/>
</dbReference>
<dbReference type="PANTHER" id="PTHR45255">
    <property type="entry name" value="DNAJ HOMOLOG SUBFAMILY C MEMBER 24"/>
    <property type="match status" value="1"/>
</dbReference>
<gene>
    <name evidence="6" type="ORF">DIATSA_LOCUS1989</name>
</gene>
<keyword evidence="3" id="KW-0862">Zinc</keyword>
<dbReference type="InterPro" id="IPR036869">
    <property type="entry name" value="J_dom_sf"/>
</dbReference>
<dbReference type="EMBL" id="OU893342">
    <property type="protein sequence ID" value="CAG9783850.1"/>
    <property type="molecule type" value="Genomic_DNA"/>
</dbReference>
<dbReference type="Pfam" id="PF05207">
    <property type="entry name" value="Zn_ribbon_CSL"/>
    <property type="match status" value="1"/>
</dbReference>
<dbReference type="InterPro" id="IPR007872">
    <property type="entry name" value="DPH_MB_dom"/>
</dbReference>